<protein>
    <submittedName>
        <fullName evidence="2">Uncharacterized protein</fullName>
    </submittedName>
</protein>
<proteinExistence type="predicted"/>
<comment type="caution">
    <text evidence="2">The sequence shown here is derived from an EMBL/GenBank/DDBJ whole genome shotgun (WGS) entry which is preliminary data.</text>
</comment>
<evidence type="ECO:0000256" key="1">
    <source>
        <dbReference type="SAM" id="MobiDB-lite"/>
    </source>
</evidence>
<organism evidence="2 3">
    <name type="scientific">Aspergillus udagawae</name>
    <dbReference type="NCBI Taxonomy" id="91492"/>
    <lineage>
        <taxon>Eukaryota</taxon>
        <taxon>Fungi</taxon>
        <taxon>Dikarya</taxon>
        <taxon>Ascomycota</taxon>
        <taxon>Pezizomycotina</taxon>
        <taxon>Eurotiomycetes</taxon>
        <taxon>Eurotiomycetidae</taxon>
        <taxon>Eurotiales</taxon>
        <taxon>Aspergillaceae</taxon>
        <taxon>Aspergillus</taxon>
        <taxon>Aspergillus subgen. Fumigati</taxon>
    </lineage>
</organism>
<dbReference type="EMBL" id="BLKG01000090">
    <property type="protein sequence ID" value="GFF93315.1"/>
    <property type="molecule type" value="Genomic_DNA"/>
</dbReference>
<gene>
    <name evidence="2" type="ORF">IFM53868_07143</name>
</gene>
<evidence type="ECO:0000313" key="2">
    <source>
        <dbReference type="EMBL" id="GFF93315.1"/>
    </source>
</evidence>
<feature type="region of interest" description="Disordered" evidence="1">
    <location>
        <begin position="1"/>
        <end position="21"/>
    </location>
</feature>
<reference evidence="2 3" key="1">
    <citation type="submission" date="2020-01" db="EMBL/GenBank/DDBJ databases">
        <title>Draft genome sequence of Aspergillus udagawae IFM 53868.</title>
        <authorList>
            <person name="Takahashi H."/>
            <person name="Yaguchi T."/>
        </authorList>
    </citation>
    <scope>NUCLEOTIDE SEQUENCE [LARGE SCALE GENOMIC DNA]</scope>
    <source>
        <strain evidence="2 3">IFM 53868</strain>
    </source>
</reference>
<dbReference type="Proteomes" id="UP000465266">
    <property type="component" value="Unassembled WGS sequence"/>
</dbReference>
<keyword evidence="3" id="KW-1185">Reference proteome</keyword>
<name>A0ABQ1B3Y4_9EURO</name>
<evidence type="ECO:0000313" key="3">
    <source>
        <dbReference type="Proteomes" id="UP000465266"/>
    </source>
</evidence>
<sequence length="266" mass="31188">MEFSDPTTLELPSSDSTSETSEWFCPSPVRSFSPFQDHVNRHQLAGSLIVQLFQFKEAGRDDRRFREVLNDLHSLNEDIRQLNAESGLDKEVGTIDVDIFLHAWEEPGSHPYLEEFCRLRHYPVTWACRPPEASGEYRPYKQRYWENCDQKTPGMLLRFVWEMRKAAVKEDIIEDQELILLGFECDFNKSLSRLHQAHGNAGSVIGLLQSECLLEAYRMMVECLQAAEPERYEKHREGLRRDCVLFGYPQAWVPRDYEREKDRLVI</sequence>
<accession>A0ABQ1B3Y4</accession>